<dbReference type="RefSeq" id="WP_091118253.1">
    <property type="nucleotide sequence ID" value="NZ_FMHY01000002.1"/>
</dbReference>
<evidence type="ECO:0000313" key="2">
    <source>
        <dbReference type="Proteomes" id="UP000199696"/>
    </source>
</evidence>
<keyword evidence="2" id="KW-1185">Reference proteome</keyword>
<reference evidence="2" key="1">
    <citation type="submission" date="2016-06" db="EMBL/GenBank/DDBJ databases">
        <authorList>
            <person name="Varghese N."/>
            <person name="Submissions Spin"/>
        </authorList>
    </citation>
    <scope>NUCLEOTIDE SEQUENCE [LARGE SCALE GENOMIC DNA]</scope>
    <source>
        <strain evidence="2">DSM 44814</strain>
    </source>
</reference>
<dbReference type="Proteomes" id="UP000199696">
    <property type="component" value="Unassembled WGS sequence"/>
</dbReference>
<dbReference type="AlphaFoldDB" id="A0A1C6UGF1"/>
<name>A0A1C6UGF1_9ACTN</name>
<gene>
    <name evidence="1" type="ORF">GA0070604_2691</name>
</gene>
<organism evidence="1 2">
    <name type="scientific">Micromonospora eburnea</name>
    <dbReference type="NCBI Taxonomy" id="227316"/>
    <lineage>
        <taxon>Bacteria</taxon>
        <taxon>Bacillati</taxon>
        <taxon>Actinomycetota</taxon>
        <taxon>Actinomycetes</taxon>
        <taxon>Micromonosporales</taxon>
        <taxon>Micromonosporaceae</taxon>
        <taxon>Micromonospora</taxon>
    </lineage>
</organism>
<dbReference type="EMBL" id="FMHY01000002">
    <property type="protein sequence ID" value="SCL53028.1"/>
    <property type="molecule type" value="Genomic_DNA"/>
</dbReference>
<accession>A0A1C6UGF1</accession>
<sequence>MGVVDEPSRWSIEKFGPDLARDLRSRIPKALCRAVELAQQAREASALDTDHAFGPVRWKQQYESLHEHLRDLPGVTDVHPPGAQVRVTICRDHLLLPWLYARRRGVDMCRVGGRVRSQLVRDLLILFGPKPDYEEPILPGMPLNPDEARDRTLLRQAIEQLASRPKVLLIGFACNSDEGLLAVSWGEAALTSDRRLEWGPVEDLITPN</sequence>
<dbReference type="OrthoDB" id="3353145at2"/>
<proteinExistence type="predicted"/>
<evidence type="ECO:0000313" key="1">
    <source>
        <dbReference type="EMBL" id="SCL53028.1"/>
    </source>
</evidence>
<protein>
    <submittedName>
        <fullName evidence="1">Uncharacterized protein</fullName>
    </submittedName>
</protein>